<feature type="region of interest" description="Disordered" evidence="1">
    <location>
        <begin position="43"/>
        <end position="70"/>
    </location>
</feature>
<feature type="compositionally biased region" description="Polar residues" evidence="1">
    <location>
        <begin position="44"/>
        <end position="60"/>
    </location>
</feature>
<organism evidence="2 3">
    <name type="scientific">Streptomyces cynarae</name>
    <dbReference type="NCBI Taxonomy" id="2981134"/>
    <lineage>
        <taxon>Bacteria</taxon>
        <taxon>Bacillati</taxon>
        <taxon>Actinomycetota</taxon>
        <taxon>Actinomycetes</taxon>
        <taxon>Kitasatosporales</taxon>
        <taxon>Streptomycetaceae</taxon>
        <taxon>Streptomyces</taxon>
    </lineage>
</organism>
<evidence type="ECO:0000313" key="2">
    <source>
        <dbReference type="EMBL" id="UXY17641.1"/>
    </source>
</evidence>
<protein>
    <submittedName>
        <fullName evidence="2">Uncharacterized protein</fullName>
    </submittedName>
</protein>
<dbReference type="RefSeq" id="WP_263227643.1">
    <property type="nucleotide sequence ID" value="NZ_CP106793.1"/>
</dbReference>
<sequence length="70" mass="7744">MTAAGMLFVAPMAKSLRPTELFTTLDPAQARPHRAEHYVVTIGQCPTSPGTPEQTRAWSQTRRDTSRSET</sequence>
<accession>A0ABY6DTE5</accession>
<dbReference type="EMBL" id="CP106793">
    <property type="protein sequence ID" value="UXY17641.1"/>
    <property type="molecule type" value="Genomic_DNA"/>
</dbReference>
<reference evidence="2" key="1">
    <citation type="submission" date="2022-10" db="EMBL/GenBank/DDBJ databases">
        <authorList>
            <person name="Mo P."/>
        </authorList>
    </citation>
    <scope>NUCLEOTIDE SEQUENCE</scope>
    <source>
        <strain evidence="2">HUAS 13-4</strain>
    </source>
</reference>
<keyword evidence="3" id="KW-1185">Reference proteome</keyword>
<name>A0ABY6DTE5_9ACTN</name>
<proteinExistence type="predicted"/>
<evidence type="ECO:0000313" key="3">
    <source>
        <dbReference type="Proteomes" id="UP001061298"/>
    </source>
</evidence>
<feature type="compositionally biased region" description="Basic and acidic residues" evidence="1">
    <location>
        <begin position="61"/>
        <end position="70"/>
    </location>
</feature>
<dbReference type="Proteomes" id="UP001061298">
    <property type="component" value="Chromosome"/>
</dbReference>
<gene>
    <name evidence="2" type="ORF">N8I84_01875</name>
</gene>
<evidence type="ECO:0000256" key="1">
    <source>
        <dbReference type="SAM" id="MobiDB-lite"/>
    </source>
</evidence>